<dbReference type="EMBL" id="PDLM01000011">
    <property type="protein sequence ID" value="RDW66553.1"/>
    <property type="molecule type" value="Genomic_DNA"/>
</dbReference>
<proteinExistence type="predicted"/>
<feature type="region of interest" description="Disordered" evidence="1">
    <location>
        <begin position="100"/>
        <end position="159"/>
    </location>
</feature>
<comment type="caution">
    <text evidence="3">The sequence shown here is derived from an EMBL/GenBank/DDBJ whole genome shotgun (WGS) entry which is preliminary data.</text>
</comment>
<feature type="compositionally biased region" description="Low complexity" evidence="1">
    <location>
        <begin position="122"/>
        <end position="134"/>
    </location>
</feature>
<evidence type="ECO:0000313" key="4">
    <source>
        <dbReference type="Proteomes" id="UP000256645"/>
    </source>
</evidence>
<feature type="region of interest" description="Disordered" evidence="1">
    <location>
        <begin position="177"/>
        <end position="203"/>
    </location>
</feature>
<evidence type="ECO:0000256" key="1">
    <source>
        <dbReference type="SAM" id="MobiDB-lite"/>
    </source>
</evidence>
<dbReference type="OrthoDB" id="5319158at2759"/>
<protein>
    <recommendedName>
        <fullName evidence="2">DUF7932 domain-containing protein</fullName>
    </recommendedName>
</protein>
<feature type="compositionally biased region" description="Gly residues" evidence="1">
    <location>
        <begin position="135"/>
        <end position="157"/>
    </location>
</feature>
<dbReference type="AlphaFoldDB" id="A0A3D8QXJ6"/>
<organism evidence="3 4">
    <name type="scientific">Coleophoma cylindrospora</name>
    <dbReference type="NCBI Taxonomy" id="1849047"/>
    <lineage>
        <taxon>Eukaryota</taxon>
        <taxon>Fungi</taxon>
        <taxon>Dikarya</taxon>
        <taxon>Ascomycota</taxon>
        <taxon>Pezizomycotina</taxon>
        <taxon>Leotiomycetes</taxon>
        <taxon>Helotiales</taxon>
        <taxon>Dermateaceae</taxon>
        <taxon>Coleophoma</taxon>
    </lineage>
</organism>
<feature type="region of interest" description="Disordered" evidence="1">
    <location>
        <begin position="1"/>
        <end position="22"/>
    </location>
</feature>
<dbReference type="InterPro" id="IPR057692">
    <property type="entry name" value="DUF7932"/>
</dbReference>
<sequence length="1131" mass="124023">MSNPIRLSVNGQAGSEEATQSRPNPIFQTIRAASGTIHGVDGVDAGRAIRGHPAGALVVELLETPTPSEGFLIRTIAQTPINRVASQTHIPPQRNVVFEAIGGDGEPGRNGGDGQAGGDGQTGADATKTTDAGPGENGGNGGAAGKGTDGADGGNGGTIRIMVDEDKTHLLQAVDWDVRGGKGGPPGEHGSPGKAGKGGRGGHGISWDEQSGWRYQCTPHCNGREVGRSSSSTALAARDPRMVILDRLTLQHATMSGLQNVVARIARTSGNAMQDATGRCSCAGGIGHCVGCEAKPIMITRTRGLGQDGRDGLPGIPSVSRLLPGTDGRPGTGVIEVRLKSGKEHTYHSRYQLELVGFDIEDENEDGIFEPGEHLFIRRIRVRNSGGMPSPTRQTQLEVAPSEYLIQLTNNQGRTLIPQVPANSTITLPGSIKVMIREPDAPVKPGQPYMKEIAISLQAVMPGLNRRLEHFDFQVPVKIQYPLTLLEIDSLDTMAQGSENKILIKVHNNGVKSFGGELISPRSAEKRMSIPPQVGSLRSPSNSWANDIVQTIGQVKPSETFRLSQSSSIALNAPDHYQAVIQVELYISAPGAVTASRKQRFVQSSNISFQVSASYQFDDRAEILVVTNSETQQGQFNAIRTFIQDDLGLKMNTWNVSLYGGMSIVNRNNEKPEDEENILKRYRGKTVILLGNTFTHFGSDKKVTLDLCHSSVVAEECCAGSSYVVLGATQGSCSEWLQDSVFPVSHIVSNLNKLHGESVAFDNKAELAESVGQQRDFGSPALQAYKVNSKSRWFLGSRKLTAKWQAKKIWSYLNTHFPQERFWICPIWSQNGRGEGPGYVAIWHGLPLNTRLFATEPKRMQNVPGGTFQLHPMDSYSIVRSLPFARRLDLLCSSKSEGQSASSVDSKGSDMLSHKILNLLQFSLEEDLVREVEDFVGRRSPLNLVDLTRTTPYNEFHVQFPYLELVLQQVEDDPSQPTDRMLDLLRCAKAASFSQTKREIARSITPFTQRRAQLRRYLEKRISASFQKKSYSPTEVKQFQRSVRALYSRYDSNKRNVSRIVEARNSKAVQCSTHEYRNALLTTRKSMPESKLCTEQEWNKQHLKLRASRVAIQQDLGSARERLANMSTLRL</sequence>
<reference evidence="3 4" key="1">
    <citation type="journal article" date="2018" name="IMA Fungus">
        <title>IMA Genome-F 9: Draft genome sequence of Annulohypoxylon stygium, Aspergillus mulundensis, Berkeleyomyces basicola (syn. Thielaviopsis basicola), Ceratocystis smalleyi, two Cercospora beticola strains, Coleophoma cylindrospora, Fusarium fracticaudum, Phialophora cf. hyalina, and Morchella septimelata.</title>
        <authorList>
            <person name="Wingfield B.D."/>
            <person name="Bills G.F."/>
            <person name="Dong Y."/>
            <person name="Huang W."/>
            <person name="Nel W.J."/>
            <person name="Swalarsk-Parry B.S."/>
            <person name="Vaghefi N."/>
            <person name="Wilken P.M."/>
            <person name="An Z."/>
            <person name="de Beer Z.W."/>
            <person name="De Vos L."/>
            <person name="Chen L."/>
            <person name="Duong T.A."/>
            <person name="Gao Y."/>
            <person name="Hammerbacher A."/>
            <person name="Kikkert J.R."/>
            <person name="Li Y."/>
            <person name="Li H."/>
            <person name="Li K."/>
            <person name="Li Q."/>
            <person name="Liu X."/>
            <person name="Ma X."/>
            <person name="Naidoo K."/>
            <person name="Pethybridge S.J."/>
            <person name="Sun J."/>
            <person name="Steenkamp E.T."/>
            <person name="van der Nest M.A."/>
            <person name="van Wyk S."/>
            <person name="Wingfield M.J."/>
            <person name="Xiong C."/>
            <person name="Yue Q."/>
            <person name="Zhang X."/>
        </authorList>
    </citation>
    <scope>NUCLEOTIDE SEQUENCE [LARGE SCALE GENOMIC DNA]</scope>
    <source>
        <strain evidence="3 4">BP6252</strain>
    </source>
</reference>
<dbReference type="Pfam" id="PF25560">
    <property type="entry name" value="DUF7932"/>
    <property type="match status" value="1"/>
</dbReference>
<gene>
    <name evidence="3" type="ORF">BP6252_10188</name>
</gene>
<feature type="compositionally biased region" description="Gly residues" evidence="1">
    <location>
        <begin position="193"/>
        <end position="203"/>
    </location>
</feature>
<evidence type="ECO:0000313" key="3">
    <source>
        <dbReference type="EMBL" id="RDW66553.1"/>
    </source>
</evidence>
<keyword evidence="4" id="KW-1185">Reference proteome</keyword>
<dbReference type="Proteomes" id="UP000256645">
    <property type="component" value="Unassembled WGS sequence"/>
</dbReference>
<name>A0A3D8QXJ6_9HELO</name>
<feature type="compositionally biased region" description="Gly residues" evidence="1">
    <location>
        <begin position="102"/>
        <end position="121"/>
    </location>
</feature>
<dbReference type="STRING" id="1849047.A0A3D8QXJ6"/>
<accession>A0A3D8QXJ6</accession>
<feature type="domain" description="DUF7932" evidence="2">
    <location>
        <begin position="352"/>
        <end position="481"/>
    </location>
</feature>
<evidence type="ECO:0000259" key="2">
    <source>
        <dbReference type="Pfam" id="PF25560"/>
    </source>
</evidence>